<proteinExistence type="predicted"/>
<feature type="compositionally biased region" description="Gly residues" evidence="2">
    <location>
        <begin position="159"/>
        <end position="172"/>
    </location>
</feature>
<evidence type="ECO:0000313" key="3">
    <source>
        <dbReference type="EMBL" id="KAG9194972.1"/>
    </source>
</evidence>
<dbReference type="AlphaFoldDB" id="A0AAD4II25"/>
<evidence type="ECO:0000313" key="4">
    <source>
        <dbReference type="Proteomes" id="UP001199106"/>
    </source>
</evidence>
<feature type="region of interest" description="Disordered" evidence="2">
    <location>
        <begin position="154"/>
        <end position="176"/>
    </location>
</feature>
<keyword evidence="1" id="KW-0175">Coiled coil</keyword>
<organism evidence="3 4">
    <name type="scientific">Alternaria panax</name>
    <dbReference type="NCBI Taxonomy" id="48097"/>
    <lineage>
        <taxon>Eukaryota</taxon>
        <taxon>Fungi</taxon>
        <taxon>Dikarya</taxon>
        <taxon>Ascomycota</taxon>
        <taxon>Pezizomycotina</taxon>
        <taxon>Dothideomycetes</taxon>
        <taxon>Pleosporomycetidae</taxon>
        <taxon>Pleosporales</taxon>
        <taxon>Pleosporineae</taxon>
        <taxon>Pleosporaceae</taxon>
        <taxon>Alternaria</taxon>
        <taxon>Alternaria sect. Panax</taxon>
    </lineage>
</organism>
<evidence type="ECO:0000256" key="2">
    <source>
        <dbReference type="SAM" id="MobiDB-lite"/>
    </source>
</evidence>
<feature type="coiled-coil region" evidence="1">
    <location>
        <begin position="382"/>
        <end position="430"/>
    </location>
</feature>
<feature type="compositionally biased region" description="Gly residues" evidence="2">
    <location>
        <begin position="195"/>
        <end position="205"/>
    </location>
</feature>
<accession>A0AAD4II25</accession>
<evidence type="ECO:0000256" key="1">
    <source>
        <dbReference type="SAM" id="Coils"/>
    </source>
</evidence>
<feature type="region of interest" description="Disordered" evidence="2">
    <location>
        <begin position="192"/>
        <end position="215"/>
    </location>
</feature>
<keyword evidence="4" id="KW-1185">Reference proteome</keyword>
<feature type="region of interest" description="Disordered" evidence="2">
    <location>
        <begin position="129"/>
        <end position="148"/>
    </location>
</feature>
<dbReference type="EMBL" id="JAANER010000001">
    <property type="protein sequence ID" value="KAG9194972.1"/>
    <property type="molecule type" value="Genomic_DNA"/>
</dbReference>
<sequence length="858" mass="93068">MPKTLNIIRDAITIDANLPFIKDIAPGDTLRLIARQITLAETFDASGKNLELYASTFTALNSAIIRSVGSSGSDGVEGKDRTAADRPAGSIDGVDGETGREGEGGASVVIKVFAEVAVGLIIHVTSGAGGTGGTGGLGGNGTSKTEQSAGEVTISLGNAGNGGSGGRGGPEGKGSIVTLRSVNFSPDPIITISKGMGGPGGGGNKAGRPGRPPTSRPVGAFIFPGLVGTNGQSGDHGSEGFVVKADQKAVSFNEFWSALASESFAVDWAKYRHAVGEFFFRRWIPGVDGRDHFIGLAVDEFEAASRLNPKQAESEFRLKQLRSGLNPLGLPQNFDVIPDFERYIDKVHTLATLLATFENIAINFLIESSNVDLFGVIFKGQKNETKHRIEEATVNLEESKLNRKNIEIALQELKMMIATVKKRIEDSKEEMKQKPVRILGVIKTVGELAGAVAAVMGAVPTGGASLLFLAPNIISFTKTIYDNGGDIFKAIIDNKEAEALAQAKKEFDTVKGNYEDIQDTSKKIGNMVDTIDKIRVAKSPENSKLMGLVQKGAELAYEYLLKLQELQMAQLKSEALRKAISSEQELQVFYANAIEQGQIERDKTRETGLKVLQAVRSRVDTLLGFAFRAQRSIEIYLLKDQKQAISYDVGRVHPDLEAEYTRTGQNISFLLSAYQSSFNTLLQVEDLQDVWEDFFDKLHLRDTHRMSFDDTETLDAFRSTFTLTFDFDVAQLSDKRFRTKIQAVGIAFVGAKGEGDQVSCRLEHGGLYSEKDIDGEVQFKVMVARHDIISAQVTPLSPAGFDLGPHPPLSEAQGSNLWAMGVGGVYILTIPEDEIAEHNANLDELTRIQIWIGYQFTE</sequence>
<name>A0AAD4II25_9PLEO</name>
<gene>
    <name evidence="3" type="ORF">G6011_00092</name>
</gene>
<protein>
    <submittedName>
        <fullName evidence="3">Uncharacterized protein</fullName>
    </submittedName>
</protein>
<feature type="region of interest" description="Disordered" evidence="2">
    <location>
        <begin position="69"/>
        <end position="102"/>
    </location>
</feature>
<comment type="caution">
    <text evidence="3">The sequence shown here is derived from an EMBL/GenBank/DDBJ whole genome shotgun (WGS) entry which is preliminary data.</text>
</comment>
<dbReference type="Proteomes" id="UP001199106">
    <property type="component" value="Unassembled WGS sequence"/>
</dbReference>
<feature type="compositionally biased region" description="Gly residues" evidence="2">
    <location>
        <begin position="129"/>
        <end position="141"/>
    </location>
</feature>
<reference evidence="3" key="1">
    <citation type="submission" date="2021-07" db="EMBL/GenBank/DDBJ databases">
        <title>Genome Resource of American Ginseng Black Spot Pathogen Alternaria panax.</title>
        <authorList>
            <person name="Qiu C."/>
            <person name="Wang W."/>
            <person name="Liu Z."/>
        </authorList>
    </citation>
    <scope>NUCLEOTIDE SEQUENCE</scope>
    <source>
        <strain evidence="3">BNCC115425</strain>
    </source>
</reference>